<organism evidence="2 3">
    <name type="scientific">Cudoniella acicularis</name>
    <dbReference type="NCBI Taxonomy" id="354080"/>
    <lineage>
        <taxon>Eukaryota</taxon>
        <taxon>Fungi</taxon>
        <taxon>Dikarya</taxon>
        <taxon>Ascomycota</taxon>
        <taxon>Pezizomycotina</taxon>
        <taxon>Leotiomycetes</taxon>
        <taxon>Helotiales</taxon>
        <taxon>Tricladiaceae</taxon>
        <taxon>Cudoniella</taxon>
    </lineage>
</organism>
<accession>A0A8H4RDJ3</accession>
<evidence type="ECO:0000256" key="1">
    <source>
        <dbReference type="SAM" id="MobiDB-lite"/>
    </source>
</evidence>
<sequence>MIATQQKKRKRNKGEATGEIQEKYRRNTDKPSVGKDKYEYNKYNASDKKNRSLLDEKRRSFITLWISEALGEELGKQSKQMVDCTSDKELSSLCSFTCFNLIGSLCLRYHAKVVIPWARVPDTEPTTNPLFYILATVVEVFWPRESFGIPSWSWASTMPVYGRDNPDSFIYVADEISDEGIVMQIIEARVEREPSSFGSVRGGFLVVQCSALIDFDARMFVRGNIIEEGAESEVLRPKPAFGVIDFEEDAHNTNGPLSLVVVTNGEKEGINCLILEAFVEFKGRYRRIGYARLYLSIEKMVLRSTTDPDIKSLATSGYYVVDRWTADGDPLCHSRIDAIHPGFQTGEECEEDDCLQALRGEPKSASAFFASNTTAPIAVPPFLTSYENARQRLSGPGQNGPQNVGSSGVYVGNNEAVSSIPCTTQDQNGPPGHTLGLNEVCTCPAPGTVTITAGVVASIVTSLVVTEKTQCITLGPQDVTLAGQVSTVTNYVTGLGLVSKVYLIVFANVTQLGFTSTVIQSVTSDITLPGGAITSTVSSNITQPVATITIVSDITLSLITVTTQIFSNITLPAVTSTEILKITLPASTTTTTTETTATYIVSETVTSDITLSVVTSTLTSDITLPASTTIINQTQTQTVTTVLVSPSPVCISNATTATSNTNFLLNPGLESGNTFPWLVEANPGYPNLGALYSDVSNSSGDQYLGNYGLVLHNFASGASPYPSS</sequence>
<dbReference type="Proteomes" id="UP000566819">
    <property type="component" value="Unassembled WGS sequence"/>
</dbReference>
<feature type="compositionally biased region" description="Basic residues" evidence="1">
    <location>
        <begin position="1"/>
        <end position="12"/>
    </location>
</feature>
<dbReference type="EMBL" id="JAAMPI010001066">
    <property type="protein sequence ID" value="KAF4626890.1"/>
    <property type="molecule type" value="Genomic_DNA"/>
</dbReference>
<protein>
    <submittedName>
        <fullName evidence="2">Uncharacterized protein</fullName>
    </submittedName>
</protein>
<comment type="caution">
    <text evidence="2">The sequence shown here is derived from an EMBL/GenBank/DDBJ whole genome shotgun (WGS) entry which is preliminary data.</text>
</comment>
<gene>
    <name evidence="2" type="ORF">G7Y89_g11266</name>
</gene>
<reference evidence="2 3" key="1">
    <citation type="submission" date="2020-03" db="EMBL/GenBank/DDBJ databases">
        <title>Draft Genome Sequence of Cudoniella acicularis.</title>
        <authorList>
            <person name="Buettner E."/>
            <person name="Kellner H."/>
        </authorList>
    </citation>
    <scope>NUCLEOTIDE SEQUENCE [LARGE SCALE GENOMIC DNA]</scope>
    <source>
        <strain evidence="2 3">DSM 108380</strain>
    </source>
</reference>
<feature type="region of interest" description="Disordered" evidence="1">
    <location>
        <begin position="1"/>
        <end position="39"/>
    </location>
</feature>
<dbReference type="AlphaFoldDB" id="A0A8H4RDJ3"/>
<name>A0A8H4RDJ3_9HELO</name>
<feature type="compositionally biased region" description="Basic and acidic residues" evidence="1">
    <location>
        <begin position="13"/>
        <end position="39"/>
    </location>
</feature>
<proteinExistence type="predicted"/>
<evidence type="ECO:0000313" key="3">
    <source>
        <dbReference type="Proteomes" id="UP000566819"/>
    </source>
</evidence>
<evidence type="ECO:0000313" key="2">
    <source>
        <dbReference type="EMBL" id="KAF4626890.1"/>
    </source>
</evidence>
<keyword evidence="3" id="KW-1185">Reference proteome</keyword>